<organism evidence="10 11">
    <name type="scientific">Colletotrichum musicola</name>
    <dbReference type="NCBI Taxonomy" id="2175873"/>
    <lineage>
        <taxon>Eukaryota</taxon>
        <taxon>Fungi</taxon>
        <taxon>Dikarya</taxon>
        <taxon>Ascomycota</taxon>
        <taxon>Pezizomycotina</taxon>
        <taxon>Sordariomycetes</taxon>
        <taxon>Hypocreomycetidae</taxon>
        <taxon>Glomerellales</taxon>
        <taxon>Glomerellaceae</taxon>
        <taxon>Colletotrichum</taxon>
        <taxon>Colletotrichum orchidearum species complex</taxon>
    </lineage>
</organism>
<evidence type="ECO:0000259" key="9">
    <source>
        <dbReference type="PROSITE" id="PS51212"/>
    </source>
</evidence>
<evidence type="ECO:0000256" key="6">
    <source>
        <dbReference type="ARBA" id="ARBA00023180"/>
    </source>
</evidence>
<comment type="subcellular location">
    <subcellularLocation>
        <location evidence="1">Membrane</location>
        <topology evidence="1">Single-pass membrane protein</topology>
    </subcellularLocation>
</comment>
<feature type="domain" description="WSC" evidence="9">
    <location>
        <begin position="30"/>
        <end position="127"/>
    </location>
</feature>
<dbReference type="PANTHER" id="PTHR24269:SF16">
    <property type="entry name" value="PROTEIN SLG1"/>
    <property type="match status" value="1"/>
</dbReference>
<feature type="compositionally biased region" description="Low complexity" evidence="7">
    <location>
        <begin position="513"/>
        <end position="554"/>
    </location>
</feature>
<keyword evidence="5" id="KW-0472">Membrane</keyword>
<keyword evidence="2" id="KW-0812">Transmembrane</keyword>
<dbReference type="EMBL" id="WIGM01001229">
    <property type="protein sequence ID" value="KAF6802976.1"/>
    <property type="molecule type" value="Genomic_DNA"/>
</dbReference>
<feature type="domain" description="WSC" evidence="9">
    <location>
        <begin position="145"/>
        <end position="241"/>
    </location>
</feature>
<dbReference type="PROSITE" id="PS51212">
    <property type="entry name" value="WSC"/>
    <property type="match status" value="4"/>
</dbReference>
<feature type="chain" id="PRO_5034610282" evidence="8">
    <location>
        <begin position="22"/>
        <end position="715"/>
    </location>
</feature>
<feature type="domain" description="WSC" evidence="9">
    <location>
        <begin position="390"/>
        <end position="486"/>
    </location>
</feature>
<evidence type="ECO:0000256" key="7">
    <source>
        <dbReference type="SAM" id="MobiDB-lite"/>
    </source>
</evidence>
<feature type="region of interest" description="Disordered" evidence="7">
    <location>
        <begin position="513"/>
        <end position="681"/>
    </location>
</feature>
<feature type="signal peptide" evidence="8">
    <location>
        <begin position="1"/>
        <end position="21"/>
    </location>
</feature>
<gene>
    <name evidence="10" type="ORF">CMUS01_15212</name>
</gene>
<dbReference type="AlphaFoldDB" id="A0A8H6IYV0"/>
<feature type="compositionally biased region" description="Low complexity" evidence="7">
    <location>
        <begin position="602"/>
        <end position="681"/>
    </location>
</feature>
<evidence type="ECO:0000256" key="3">
    <source>
        <dbReference type="ARBA" id="ARBA00022729"/>
    </source>
</evidence>
<dbReference type="Proteomes" id="UP000639643">
    <property type="component" value="Unassembled WGS sequence"/>
</dbReference>
<evidence type="ECO:0000313" key="11">
    <source>
        <dbReference type="Proteomes" id="UP000639643"/>
    </source>
</evidence>
<keyword evidence="3 8" id="KW-0732">Signal</keyword>
<dbReference type="OrthoDB" id="4795308at2759"/>
<dbReference type="InterPro" id="IPR002889">
    <property type="entry name" value="WSC_carb-bd"/>
</dbReference>
<accession>A0A8H6IYV0</accession>
<evidence type="ECO:0000256" key="1">
    <source>
        <dbReference type="ARBA" id="ARBA00004167"/>
    </source>
</evidence>
<dbReference type="Pfam" id="PF01822">
    <property type="entry name" value="WSC"/>
    <property type="match status" value="2"/>
</dbReference>
<comment type="caution">
    <text evidence="10">The sequence shown here is derived from an EMBL/GenBank/DDBJ whole genome shotgun (WGS) entry which is preliminary data.</text>
</comment>
<evidence type="ECO:0000256" key="4">
    <source>
        <dbReference type="ARBA" id="ARBA00022989"/>
    </source>
</evidence>
<dbReference type="PANTHER" id="PTHR24269">
    <property type="entry name" value="KREMEN PROTEIN"/>
    <property type="match status" value="1"/>
</dbReference>
<dbReference type="InterPro" id="IPR051836">
    <property type="entry name" value="Kremen_rcpt"/>
</dbReference>
<dbReference type="GO" id="GO:0005886">
    <property type="term" value="C:plasma membrane"/>
    <property type="evidence" value="ECO:0007669"/>
    <property type="project" value="TreeGrafter"/>
</dbReference>
<feature type="compositionally biased region" description="Low complexity" evidence="7">
    <location>
        <begin position="565"/>
        <end position="590"/>
    </location>
</feature>
<evidence type="ECO:0000256" key="2">
    <source>
        <dbReference type="ARBA" id="ARBA00022692"/>
    </source>
</evidence>
<evidence type="ECO:0000256" key="8">
    <source>
        <dbReference type="SAM" id="SignalP"/>
    </source>
</evidence>
<proteinExistence type="predicted"/>
<reference evidence="10" key="1">
    <citation type="journal article" date="2020" name="Phytopathology">
        <title>Genome Sequence Resources of Colletotrichum truncatum, C. plurivorum, C. musicola, and C. sojae: Four Species Pathogenic to Soybean (Glycine max).</title>
        <authorList>
            <person name="Rogerio F."/>
            <person name="Boufleur T.R."/>
            <person name="Ciampi-Guillardi M."/>
            <person name="Sukno S.A."/>
            <person name="Thon M.R."/>
            <person name="Massola Junior N.S."/>
            <person name="Baroncelli R."/>
        </authorList>
    </citation>
    <scope>NUCLEOTIDE SEQUENCE</scope>
    <source>
        <strain evidence="10">LFN0074</strain>
    </source>
</reference>
<dbReference type="SMART" id="SM00321">
    <property type="entry name" value="WSC"/>
    <property type="match status" value="1"/>
</dbReference>
<evidence type="ECO:0000313" key="10">
    <source>
        <dbReference type="EMBL" id="KAF6802976.1"/>
    </source>
</evidence>
<feature type="domain" description="WSC" evidence="9">
    <location>
        <begin position="260"/>
        <end position="355"/>
    </location>
</feature>
<keyword evidence="6" id="KW-0325">Glycoprotein</keyword>
<sequence length="715" mass="73117">MRLTNVLVIAGQLLLLASVAAQLFPDPRPPYSYLGCYDGTSAGLTSNTVTDNSAAGGGDPVKCQADCNILASPYLYMRGNDCICQNPDQDQAPREPPLSDDVCNRPCSKNASAPCGGEFEYTLYGGRDPNTPPPSATLTPDPRPPYTYFGCYPQNAFTGQVEYKPDIGGNPVACQAACDAQGSSFAGMFNRNNCFCQIFGSAVAPVDPPADDSFCNAPCFRNASAPCGDTTGQYITLYGGREPTPPPEPTTNLVPKPQPPYRYIGCYGDGLNIVEDFTRVDGAQGNPPACQTACANLGSTYVLMYFIDCLCNNPGGSTVFPFRRPVIDGYCNEACFDDGTAACGGMNGQRVYYTVYSNRTEDPIVSATITETETATPAPTTVLSPDPRPPYSYLGCWDSLDLKLFRYEIAPQTGSPVLCQSYCNDRRAVYVASLAEECYCQPDASGDNGPVGSPVADSACNIPCNENVTAACGGIGFIYNENGELVRQVYYITLYGLRNETATSTSSSTLLLSTSSTSSSATGSGTVSGSSTSTGPAAGTSTSGTASTTPESGSQTSSSTVTPIAGTSSTASASSAPGVGGTTSSTSTFSVFLETLLPPPSTTGSTGTSNSPPASSLSSSSATSGAGSGSSGISSLGSPIGSIPDSSTSSATASASQSDSATASTSGTGTGTGTAVTTGTSTEGPLVSISTFFLVGTPVIFSIFPAGQAPVQTGT</sequence>
<keyword evidence="11" id="KW-1185">Reference proteome</keyword>
<protein>
    <submittedName>
        <fullName evidence="10">Wsc domain containing protein</fullName>
    </submittedName>
</protein>
<evidence type="ECO:0000256" key="5">
    <source>
        <dbReference type="ARBA" id="ARBA00023136"/>
    </source>
</evidence>
<keyword evidence="4" id="KW-1133">Transmembrane helix</keyword>
<name>A0A8H6IYV0_9PEZI</name>